<keyword evidence="1" id="KW-0472">Membrane</keyword>
<accession>A0A2U3NIN6</accession>
<gene>
    <name evidence="2" type="ORF">MTAB308_4899</name>
</gene>
<feature type="transmembrane region" description="Helical" evidence="1">
    <location>
        <begin position="12"/>
        <end position="32"/>
    </location>
</feature>
<evidence type="ECO:0000256" key="1">
    <source>
        <dbReference type="SAM" id="Phobius"/>
    </source>
</evidence>
<dbReference type="EMBL" id="FTRV01000016">
    <property type="protein sequence ID" value="SPM31382.1"/>
    <property type="molecule type" value="Genomic_DNA"/>
</dbReference>
<keyword evidence="1" id="KW-1133">Transmembrane helix</keyword>
<protein>
    <submittedName>
        <fullName evidence="2">Uncharacterized protein</fullName>
    </submittedName>
</protein>
<reference evidence="2 3" key="1">
    <citation type="submission" date="2017-01" db="EMBL/GenBank/DDBJ databases">
        <authorList>
            <consortium name="Urmite Genomes"/>
        </authorList>
    </citation>
    <scope>NUCLEOTIDE SEQUENCE [LARGE SCALE GENOMIC DNA]</scope>
    <source>
        <strain evidence="2 3">AB308</strain>
    </source>
</reference>
<dbReference type="AlphaFoldDB" id="A0A2U3NIN6"/>
<evidence type="ECO:0000313" key="2">
    <source>
        <dbReference type="EMBL" id="SPM31382.1"/>
    </source>
</evidence>
<feature type="non-terminal residue" evidence="2">
    <location>
        <position position="1"/>
    </location>
</feature>
<sequence>VTNPPTTVRPAPITLAWLWVALPFAYGVWQLFSKITQLFGA</sequence>
<proteinExistence type="predicted"/>
<evidence type="ECO:0000313" key="3">
    <source>
        <dbReference type="Proteomes" id="UP000241595"/>
    </source>
</evidence>
<keyword evidence="1" id="KW-0812">Transmembrane</keyword>
<name>A0A2U3NIN6_9MYCO</name>
<organism evidence="2 3">
    <name type="scientific">Mycobacterium terramassiliense</name>
    <dbReference type="NCBI Taxonomy" id="1841859"/>
    <lineage>
        <taxon>Bacteria</taxon>
        <taxon>Bacillati</taxon>
        <taxon>Actinomycetota</taxon>
        <taxon>Actinomycetes</taxon>
        <taxon>Mycobacteriales</taxon>
        <taxon>Mycobacteriaceae</taxon>
        <taxon>Mycobacterium</taxon>
    </lineage>
</organism>
<dbReference type="Proteomes" id="UP000241595">
    <property type="component" value="Unassembled WGS sequence"/>
</dbReference>
<keyword evidence="3" id="KW-1185">Reference proteome</keyword>